<evidence type="ECO:0000313" key="4">
    <source>
        <dbReference type="EMBL" id="GEX10106.1"/>
    </source>
</evidence>
<name>A0A699H1S7_TANCI</name>
<feature type="region of interest" description="Disordered" evidence="2">
    <location>
        <begin position="1071"/>
        <end position="1100"/>
    </location>
</feature>
<keyword evidence="1" id="KW-0175">Coiled coil</keyword>
<evidence type="ECO:0000256" key="2">
    <source>
        <dbReference type="SAM" id="MobiDB-lite"/>
    </source>
</evidence>
<dbReference type="EMBL" id="BKCJ010089525">
    <property type="protein sequence ID" value="GEX10106.1"/>
    <property type="molecule type" value="Genomic_DNA"/>
</dbReference>
<feature type="region of interest" description="Disordered" evidence="2">
    <location>
        <begin position="520"/>
        <end position="544"/>
    </location>
</feature>
<dbReference type="Pfam" id="PF07727">
    <property type="entry name" value="RVT_2"/>
    <property type="match status" value="1"/>
</dbReference>
<feature type="non-terminal residue" evidence="4">
    <location>
        <position position="1"/>
    </location>
</feature>
<gene>
    <name evidence="4" type="ORF">Tci_282081</name>
</gene>
<evidence type="ECO:0000259" key="3">
    <source>
        <dbReference type="Pfam" id="PF07727"/>
    </source>
</evidence>
<feature type="compositionally biased region" description="Basic and acidic residues" evidence="2">
    <location>
        <begin position="1071"/>
        <end position="1089"/>
    </location>
</feature>
<dbReference type="InterPro" id="IPR013103">
    <property type="entry name" value="RVT_2"/>
</dbReference>
<feature type="compositionally biased region" description="Polar residues" evidence="2">
    <location>
        <begin position="444"/>
        <end position="457"/>
    </location>
</feature>
<feature type="region of interest" description="Disordered" evidence="2">
    <location>
        <begin position="438"/>
        <end position="457"/>
    </location>
</feature>
<feature type="compositionally biased region" description="Basic and acidic residues" evidence="2">
    <location>
        <begin position="520"/>
        <end position="533"/>
    </location>
</feature>
<accession>A0A699H1S7</accession>
<dbReference type="PANTHER" id="PTHR11439:SF495">
    <property type="entry name" value="REVERSE TRANSCRIPTASE, RNA-DEPENDENT DNA POLYMERASE-RELATED"/>
    <property type="match status" value="1"/>
</dbReference>
<feature type="coiled-coil region" evidence="1">
    <location>
        <begin position="1571"/>
        <end position="1601"/>
    </location>
</feature>
<sequence>GLHKGYDRFQTLLSQLEIHGADVSHEDANQKFLRSLPSSWSQVALIMKTKPRLDTLSFDDLYNNLRVFERDVKGTTASSSSNTHNVAFVFADNTSSTNDSGHVKKDTQNYAMMGYSSSNSGSDNESVFMNKESDLEDTHINDRYATRMHAVPPPMTGNYMPFGPDVEIDYSIFTYGPKQTLVDKSDSKPSEYASCESNSSVETTTSMPTLVENAPKVVCKPKVWTNAPIIEEYESDSNDDYGNVKETCTPNHCPKFEKQDRHSDTKKGLGYAFSKKSCFVCGSFSHLIRDCDFHEKRMGKQAALTKSKDKVTGQRENRPVWNNFQTVKHQNKFVPSVLLTKTGKFPVNASRQNFSRQATSTSIATKVNTARPFVNETRPKRYFYESHSPNKRPVRYKITQRTTFLYHKVNTVNTSLSAVKGNVDTAVKALAENQANKSAGLKEANNSAGTQANDDQSANTEEINLYDEHFILPIWSVYSTTVKSSRDKIQKTSDYKTCKKPVSQVEQIFQEELEKLKRQEKEANDAVRKEATHENQNANTNSTNLLNAVSTPISTDGPSIALNDGEPLYPNDPSMPHLEDIYASLSEGIFTDSSYDDEGVVTDFNNLEATVNVSPTPTTRIHTIHPKTQILGDPLSTVQTRSKVHNNSEAHALVWILVDLPFGKKAIGTKWLYKNKKDERAFVVRNKARLVAQGHSVKTASTPIKTQKPLVKDNKAADVDVHLYRSMIGSLMYLTASRPDIMFAVFACSRFQATVSIKKVKDVVKLQALIDRKKVVVSEDIICQDLRLDDADGVECFPTEEIFAELARMGYEKPPPKLTFYKAMVRNVDSPSKFLMYPQFLQVLINNQVENHSSHKTNYTSPALTQKVFANMRRTGKGFSEVETPLFATMLVQPQAIAKKEDEEDEVPAAPTPPSPTHEPTPPLQEPITSPLQAQSGRLEEKDEVNVAAKEVNATEPNVFDDKEVTMTMAQTLIKMKAKKARLLDEQMAKRLHDEKIKQARKTVNQTRKKLIEDMLLLEGTPKEGKSQENIPLELNSVLFNDTKCIVSSPNFKLIDESQVLLRVPRKNNIDSGKKVDEDLSKGSECRDQEQDDNVNNTNNVNVASTNEVNAVSKNISNELPFNPNMPALEDISIFNFSSDHEDDDDKADINNMDTKIQVSRVPTTRIHKDHPFDQVIRDLHSTTQTRNMSKNLEEHGLKKRYMFANHQDLKIKTFLIKCTKMKKHYMDYIKLLEHEVKNASTPMETQKPLLKDKDGEEVDVHMYRSMIGSLMYLTSSRPDIMFAVCACARYQVNPNVSHLHAVKRIFRKHRKGVTEVPQPSDPMKHVVDEAVYKELDDKLILGKDASKQERKIYDIDADVDITLVNDQDDEHMFYVEKDLQGEEVFVAKQDENVIEKEVDAAQVQVSTVATTATILINEVTLAQALAKLKHIKHKDKAKGIVFHEPEESTTTTATIPKAKSHDNELQGKFVKEQRLVSKKAQQEEEANIDLIETWNDVQEKIDADYQLPKRPQNVEGKKLNSLKNKSFANIQELFDKAMKRVNTFVDYRTELVEESSKKAKAKVIKGSSKRADTELEQESLKRARTELEQESFEKQKIDDDNEMAKLKQLVKIIPNEEGVAIDAIPLVVKPPSIVD</sequence>
<comment type="caution">
    <text evidence="4">The sequence shown here is derived from an EMBL/GenBank/DDBJ whole genome shotgun (WGS) entry which is preliminary data.</text>
</comment>
<feature type="compositionally biased region" description="Low complexity" evidence="2">
    <location>
        <begin position="535"/>
        <end position="544"/>
    </location>
</feature>
<evidence type="ECO:0000256" key="1">
    <source>
        <dbReference type="SAM" id="Coils"/>
    </source>
</evidence>
<organism evidence="4">
    <name type="scientific">Tanacetum cinerariifolium</name>
    <name type="common">Dalmatian daisy</name>
    <name type="synonym">Chrysanthemum cinerariifolium</name>
    <dbReference type="NCBI Taxonomy" id="118510"/>
    <lineage>
        <taxon>Eukaryota</taxon>
        <taxon>Viridiplantae</taxon>
        <taxon>Streptophyta</taxon>
        <taxon>Embryophyta</taxon>
        <taxon>Tracheophyta</taxon>
        <taxon>Spermatophyta</taxon>
        <taxon>Magnoliopsida</taxon>
        <taxon>eudicotyledons</taxon>
        <taxon>Gunneridae</taxon>
        <taxon>Pentapetalae</taxon>
        <taxon>asterids</taxon>
        <taxon>campanulids</taxon>
        <taxon>Asterales</taxon>
        <taxon>Asteraceae</taxon>
        <taxon>Asteroideae</taxon>
        <taxon>Anthemideae</taxon>
        <taxon>Anthemidinae</taxon>
        <taxon>Tanacetum</taxon>
    </lineage>
</organism>
<feature type="region of interest" description="Disordered" evidence="2">
    <location>
        <begin position="899"/>
        <end position="929"/>
    </location>
</feature>
<proteinExistence type="predicted"/>
<feature type="compositionally biased region" description="Pro residues" evidence="2">
    <location>
        <begin position="910"/>
        <end position="925"/>
    </location>
</feature>
<feature type="domain" description="Reverse transcriptase Ty1/copia-type" evidence="3">
    <location>
        <begin position="654"/>
        <end position="711"/>
    </location>
</feature>
<reference evidence="4" key="1">
    <citation type="journal article" date="2019" name="Sci. Rep.">
        <title>Draft genome of Tanacetum cinerariifolium, the natural source of mosquito coil.</title>
        <authorList>
            <person name="Yamashiro T."/>
            <person name="Shiraishi A."/>
            <person name="Satake H."/>
            <person name="Nakayama K."/>
        </authorList>
    </citation>
    <scope>NUCLEOTIDE SEQUENCE</scope>
</reference>
<protein>
    <submittedName>
        <fullName evidence="4">Ribonuclease H-like domain, Gag-pre-integrase domain protein</fullName>
    </submittedName>
</protein>
<dbReference type="PANTHER" id="PTHR11439">
    <property type="entry name" value="GAG-POL-RELATED RETROTRANSPOSON"/>
    <property type="match status" value="1"/>
</dbReference>